<organism evidence="3 4">
    <name type="scientific">Paenibacillus harenae</name>
    <dbReference type="NCBI Taxonomy" id="306543"/>
    <lineage>
        <taxon>Bacteria</taxon>
        <taxon>Bacillati</taxon>
        <taxon>Bacillota</taxon>
        <taxon>Bacilli</taxon>
        <taxon>Bacillales</taxon>
        <taxon>Paenibacillaceae</taxon>
        <taxon>Paenibacillus</taxon>
    </lineage>
</organism>
<evidence type="ECO:0000313" key="4">
    <source>
        <dbReference type="Proteomes" id="UP001229346"/>
    </source>
</evidence>
<dbReference type="PANTHER" id="PTHR43649">
    <property type="entry name" value="ARABINOSE-BINDING PROTEIN-RELATED"/>
    <property type="match status" value="1"/>
</dbReference>
<keyword evidence="1" id="KW-0732">Signal</keyword>
<evidence type="ECO:0000259" key="2">
    <source>
        <dbReference type="Pfam" id="PF12010"/>
    </source>
</evidence>
<dbReference type="Pfam" id="PF12010">
    <property type="entry name" value="DUF3502"/>
    <property type="match status" value="1"/>
</dbReference>
<evidence type="ECO:0000313" key="3">
    <source>
        <dbReference type="EMBL" id="MDQ0113720.1"/>
    </source>
</evidence>
<feature type="domain" description="DUF3502" evidence="2">
    <location>
        <begin position="436"/>
        <end position="499"/>
    </location>
</feature>
<sequence length="511" mass="57978">MLKCSRHRCIFITISIILLLAAYTTGCSRQPSRNNEDKYEGDTVNLIYYTIGEPDKDLKLVNDKINEIMARKIGVTITYIKIGWQEYENRLNTLISAGTPFDIAFAPNYATTTMRGAWLRLDDYLTSIGKDMYDAIDPTFWQGLQMNDGGIYGVPTNKELAVRDHWMYPASIVNKYNIDIAKYNTLESLEPLFRMIQQNEQAYIPMELDRDSHNFFALYGYEYIVNHKVPLMVKSLDPDAKVVNIFETKEARQVLDTLRRYYKEGFINKDAALREPGGLKRGDKVFWKSSGGGPLSETTWSKDRGYKVVSNPVTPSVVTTESVRGGIMAVNANTKHPIESIKFLNLLNTDPEIRNLFNYGIEGVHYTLNEQGQAIPIPGKDSNGNPIPDAPASYAGVQYTQGNWFILRTMGGDNPEPLDKWELFREYNAEAIKSAVLGFTPDLSKLTARIDNIEMVWKKYYPSLMTGTVDVDSILPKFNEELKQAGIEEVRNEVQKQLDVRRDEAGAMTGR</sequence>
<dbReference type="EMBL" id="JAUSSU010000006">
    <property type="protein sequence ID" value="MDQ0113720.1"/>
    <property type="molecule type" value="Genomic_DNA"/>
</dbReference>
<dbReference type="InterPro" id="IPR050490">
    <property type="entry name" value="Bact_solute-bd_prot1"/>
</dbReference>
<dbReference type="Proteomes" id="UP001229346">
    <property type="component" value="Unassembled WGS sequence"/>
</dbReference>
<feature type="chain" id="PRO_5046194984" evidence="1">
    <location>
        <begin position="22"/>
        <end position="511"/>
    </location>
</feature>
<reference evidence="3 4" key="1">
    <citation type="submission" date="2023-07" db="EMBL/GenBank/DDBJ databases">
        <title>Sorghum-associated microbial communities from plants grown in Nebraska, USA.</title>
        <authorList>
            <person name="Schachtman D."/>
        </authorList>
    </citation>
    <scope>NUCLEOTIDE SEQUENCE [LARGE SCALE GENOMIC DNA]</scope>
    <source>
        <strain evidence="3 4">CC482</strain>
    </source>
</reference>
<gene>
    <name evidence="3" type="ORF">J2T15_003163</name>
</gene>
<dbReference type="InterPro" id="IPR022627">
    <property type="entry name" value="DUF3502"/>
</dbReference>
<dbReference type="PANTHER" id="PTHR43649:SF17">
    <property type="entry name" value="ABC TRANSPORTER SOLUTE BINDING PROTEIN-SUGAR TRANSPORT"/>
    <property type="match status" value="1"/>
</dbReference>
<evidence type="ECO:0000256" key="1">
    <source>
        <dbReference type="SAM" id="SignalP"/>
    </source>
</evidence>
<name>A0ABT9U276_PAEHA</name>
<comment type="caution">
    <text evidence="3">The sequence shown here is derived from an EMBL/GenBank/DDBJ whole genome shotgun (WGS) entry which is preliminary data.</text>
</comment>
<proteinExistence type="predicted"/>
<protein>
    <submittedName>
        <fullName evidence="3">ABC-type glycerol-3-phosphate transport system substrate-binding protein</fullName>
    </submittedName>
</protein>
<dbReference type="RefSeq" id="WP_307204985.1">
    <property type="nucleotide sequence ID" value="NZ_JAUSSU010000006.1"/>
</dbReference>
<feature type="signal peptide" evidence="1">
    <location>
        <begin position="1"/>
        <end position="21"/>
    </location>
</feature>
<dbReference type="SUPFAM" id="SSF53850">
    <property type="entry name" value="Periplasmic binding protein-like II"/>
    <property type="match status" value="1"/>
</dbReference>
<keyword evidence="4" id="KW-1185">Reference proteome</keyword>
<dbReference type="Gene3D" id="3.40.190.10">
    <property type="entry name" value="Periplasmic binding protein-like II"/>
    <property type="match status" value="2"/>
</dbReference>
<accession>A0ABT9U276</accession>
<dbReference type="InterPro" id="IPR006059">
    <property type="entry name" value="SBP"/>
</dbReference>
<dbReference type="Pfam" id="PF13416">
    <property type="entry name" value="SBP_bac_8"/>
    <property type="match status" value="1"/>
</dbReference>